<dbReference type="PANTHER" id="PTHR21152">
    <property type="entry name" value="AMINOTRANSFERASE CLASS V"/>
    <property type="match status" value="1"/>
</dbReference>
<feature type="modified residue" description="N6-(pyridoxal phosphate)lysine" evidence="5">
    <location>
        <position position="201"/>
    </location>
</feature>
<feature type="binding site" evidence="4">
    <location>
        <position position="343"/>
    </location>
    <ligand>
        <name>substrate</name>
    </ligand>
</feature>
<name>A0A2M8QBM0_9CHLR</name>
<dbReference type="SUPFAM" id="SSF53383">
    <property type="entry name" value="PLP-dependent transferases"/>
    <property type="match status" value="1"/>
</dbReference>
<dbReference type="GO" id="GO:0019265">
    <property type="term" value="P:glycine biosynthetic process, by transamination of glyoxylate"/>
    <property type="evidence" value="ECO:0007669"/>
    <property type="project" value="TreeGrafter"/>
</dbReference>
<dbReference type="InterPro" id="IPR015422">
    <property type="entry name" value="PyrdxlP-dep_Trfase_small"/>
</dbReference>
<dbReference type="Proteomes" id="UP000230790">
    <property type="component" value="Unassembled WGS sequence"/>
</dbReference>
<evidence type="ECO:0000259" key="8">
    <source>
        <dbReference type="Pfam" id="PF00266"/>
    </source>
</evidence>
<reference evidence="9 10" key="1">
    <citation type="submission" date="2017-11" db="EMBL/GenBank/DDBJ databases">
        <title>Evolution of Phototrophy in the Chloroflexi Phylum Driven by Horizontal Gene Transfer.</title>
        <authorList>
            <person name="Ward L.M."/>
            <person name="Hemp J."/>
            <person name="Shih P.M."/>
            <person name="Mcglynn S.E."/>
            <person name="Fischer W."/>
        </authorList>
    </citation>
    <scope>NUCLEOTIDE SEQUENCE [LARGE SCALE GENOMIC DNA]</scope>
    <source>
        <strain evidence="9">JP3_7</strain>
    </source>
</reference>
<evidence type="ECO:0000256" key="7">
    <source>
        <dbReference type="RuleBase" id="RU004504"/>
    </source>
</evidence>
<evidence type="ECO:0000256" key="1">
    <source>
        <dbReference type="ARBA" id="ARBA00001933"/>
    </source>
</evidence>
<dbReference type="InterPro" id="IPR024169">
    <property type="entry name" value="SP_NH2Trfase/AEP_transaminase"/>
</dbReference>
<dbReference type="GO" id="GO:0008453">
    <property type="term" value="F:alanine-glyoxylate transaminase activity"/>
    <property type="evidence" value="ECO:0007669"/>
    <property type="project" value="TreeGrafter"/>
</dbReference>
<evidence type="ECO:0000256" key="3">
    <source>
        <dbReference type="ARBA" id="ARBA00022898"/>
    </source>
</evidence>
<comment type="similarity">
    <text evidence="2 6">Belongs to the class-V pyridoxal-phosphate-dependent aminotransferase family.</text>
</comment>
<evidence type="ECO:0000313" key="10">
    <source>
        <dbReference type="Proteomes" id="UP000230790"/>
    </source>
</evidence>
<feature type="domain" description="Aminotransferase class V" evidence="8">
    <location>
        <begin position="27"/>
        <end position="345"/>
    </location>
</feature>
<proteinExistence type="inferred from homology"/>
<dbReference type="GO" id="GO:0004760">
    <property type="term" value="F:L-serine-pyruvate transaminase activity"/>
    <property type="evidence" value="ECO:0007669"/>
    <property type="project" value="TreeGrafter"/>
</dbReference>
<dbReference type="AlphaFoldDB" id="A0A2M8QBM0"/>
<keyword evidence="9" id="KW-0808">Transferase</keyword>
<dbReference type="EMBL" id="PGTN01000062">
    <property type="protein sequence ID" value="PJF47192.1"/>
    <property type="molecule type" value="Genomic_DNA"/>
</dbReference>
<protein>
    <submittedName>
        <fullName evidence="9">Aminotransferase</fullName>
    </submittedName>
</protein>
<organism evidence="9 10">
    <name type="scientific">Candidatus Thermofonsia Clade 3 bacterium</name>
    <dbReference type="NCBI Taxonomy" id="2364212"/>
    <lineage>
        <taxon>Bacteria</taxon>
        <taxon>Bacillati</taxon>
        <taxon>Chloroflexota</taxon>
        <taxon>Candidatus Thermofontia</taxon>
        <taxon>Candidatus Thermofonsia Clade 3</taxon>
    </lineage>
</organism>
<evidence type="ECO:0000256" key="4">
    <source>
        <dbReference type="PIRSR" id="PIRSR000524-1"/>
    </source>
</evidence>
<evidence type="ECO:0000313" key="9">
    <source>
        <dbReference type="EMBL" id="PJF47192.1"/>
    </source>
</evidence>
<accession>A0A2M8QBM0</accession>
<keyword evidence="9" id="KW-0032">Aminotransferase</keyword>
<dbReference type="PIRSF" id="PIRSF000524">
    <property type="entry name" value="SPT"/>
    <property type="match status" value="1"/>
</dbReference>
<evidence type="ECO:0000256" key="2">
    <source>
        <dbReference type="ARBA" id="ARBA00009236"/>
    </source>
</evidence>
<comment type="cofactor">
    <cofactor evidence="1 5 7">
        <name>pyridoxal 5'-phosphate</name>
        <dbReference type="ChEBI" id="CHEBI:597326"/>
    </cofactor>
</comment>
<dbReference type="InterPro" id="IPR015424">
    <property type="entry name" value="PyrdxlP-dep_Trfase"/>
</dbReference>
<dbReference type="Pfam" id="PF00266">
    <property type="entry name" value="Aminotran_5"/>
    <property type="match status" value="1"/>
</dbReference>
<evidence type="ECO:0000256" key="6">
    <source>
        <dbReference type="RuleBase" id="RU004075"/>
    </source>
</evidence>
<dbReference type="PROSITE" id="PS00595">
    <property type="entry name" value="AA_TRANSFER_CLASS_5"/>
    <property type="match status" value="1"/>
</dbReference>
<gene>
    <name evidence="9" type="ORF">CUN48_09890</name>
</gene>
<dbReference type="InterPro" id="IPR020578">
    <property type="entry name" value="Aminotrans_V_PyrdxlP_BS"/>
</dbReference>
<keyword evidence="3 5" id="KW-0663">Pyridoxal phosphate</keyword>
<dbReference type="PANTHER" id="PTHR21152:SF40">
    <property type="entry name" value="ALANINE--GLYOXYLATE AMINOTRANSFERASE"/>
    <property type="match status" value="1"/>
</dbReference>
<dbReference type="InterPro" id="IPR015421">
    <property type="entry name" value="PyrdxlP-dep_Trfase_major"/>
</dbReference>
<sequence>MSDHIKLFIPGPVEVRREILDAQTQWMIGHRGAAFEALFARVQAKLRRVFFTRSRVFLSTSSGTGLWEAAARNCVSDDPDAGVLATVCGAFSERWADVFERNGKATVRLRVEEGKAIKPERVREALLARAADPNKKPFEAIAIVHNETSCGVMNPLAEIVAVVKTLSPDTLILVDAVSSLGGVKIDFDGLGLDVLLASSQKCFGLPPGLAFAAVSDRALAKAKTIKHRGYYFDFVELEKFLQKNHTPATPAISLMFALDRQLDDMLAEGLENRFARHARLAQLTRAWARARFGLFAEPGYESDTVTCVRNTRGIDVSALNKFLADRGMHISDGYGSLKGKTFRIAHMADATESDMQALFDAIDAFLSV</sequence>
<comment type="caution">
    <text evidence="9">The sequence shown here is derived from an EMBL/GenBank/DDBJ whole genome shotgun (WGS) entry which is preliminary data.</text>
</comment>
<dbReference type="Gene3D" id="3.90.1150.10">
    <property type="entry name" value="Aspartate Aminotransferase, domain 1"/>
    <property type="match status" value="1"/>
</dbReference>
<dbReference type="Gene3D" id="3.40.640.10">
    <property type="entry name" value="Type I PLP-dependent aspartate aminotransferase-like (Major domain)"/>
    <property type="match status" value="1"/>
</dbReference>
<dbReference type="InterPro" id="IPR000192">
    <property type="entry name" value="Aminotrans_V_dom"/>
</dbReference>
<evidence type="ECO:0000256" key="5">
    <source>
        <dbReference type="PIRSR" id="PIRSR000524-50"/>
    </source>
</evidence>